<evidence type="ECO:0000313" key="14">
    <source>
        <dbReference type="Proteomes" id="UP000295341"/>
    </source>
</evidence>
<feature type="region of interest" description="Disordered" evidence="10">
    <location>
        <begin position="367"/>
        <end position="400"/>
    </location>
</feature>
<sequence>MRFLVFLLLTGAASLATAGELRDLRLWDSPEGTRVVLELSGSTAHKVFALENPSRIVIDLPGTTGVRLANKAAGKGAVEHVRAAQREEGLRIVLDMRKSIEPRAFLLDPADQYGYRLVLDLAGAGDEGAAPAAPPVKAEAWEPKPIVVAIDAGHGGEDPGAIGHGGLFEKDVALTLARKLAALVNAEPGFRAVLTRDGDYYLELRERVKRARKAQADLFVSVHANALKDRNMRGSAVYVVSARGATSEHARWLAQKENAADLVGGVGLHGKDDELAAVLIDLSQASTMEASFDVGARMLKSLGRVNTLQRAQVQQAGFMVLKAPDIPSVLVETAFITNAEEERLLRDPKGQDRIARSLFDGIKGYFESYRPREQRPADSPSPRLQKVRAPSGDGVRAIAD</sequence>
<feature type="chain" id="PRO_5030099476" description="N-acetylmuramoyl-L-alanine amidase AmiC" evidence="11">
    <location>
        <begin position="19"/>
        <end position="400"/>
    </location>
</feature>
<dbReference type="Pfam" id="PF11741">
    <property type="entry name" value="AMIN"/>
    <property type="match status" value="1"/>
</dbReference>
<keyword evidence="5 11" id="KW-0732">Signal</keyword>
<dbReference type="CDD" id="cd02696">
    <property type="entry name" value="MurNAc-LAA"/>
    <property type="match status" value="1"/>
</dbReference>
<protein>
    <recommendedName>
        <fullName evidence="9">N-acetylmuramoyl-L-alanine amidase AmiC</fullName>
        <ecNumber evidence="4">3.5.1.28</ecNumber>
    </recommendedName>
</protein>
<evidence type="ECO:0000256" key="2">
    <source>
        <dbReference type="ARBA" id="ARBA00004418"/>
    </source>
</evidence>
<comment type="catalytic activity">
    <reaction evidence="1">
        <text>Hydrolyzes the link between N-acetylmuramoyl residues and L-amino acid residues in certain cell-wall glycopeptides.</text>
        <dbReference type="EC" id="3.5.1.28"/>
    </reaction>
</comment>
<gene>
    <name evidence="13" type="ORF">DFR24_4688</name>
</gene>
<dbReference type="SMART" id="SM00646">
    <property type="entry name" value="Ami_3"/>
    <property type="match status" value="1"/>
</dbReference>
<evidence type="ECO:0000256" key="11">
    <source>
        <dbReference type="SAM" id="SignalP"/>
    </source>
</evidence>
<dbReference type="EC" id="3.5.1.28" evidence="4"/>
<comment type="similarity">
    <text evidence="3">Belongs to the N-acetylmuramoyl-L-alanine amidase 3 family.</text>
</comment>
<name>A0A4R7NU06_9GAMM</name>
<keyword evidence="6" id="KW-0574">Periplasm</keyword>
<dbReference type="GO" id="GO:0030288">
    <property type="term" value="C:outer membrane-bounded periplasmic space"/>
    <property type="evidence" value="ECO:0007669"/>
    <property type="project" value="TreeGrafter"/>
</dbReference>
<dbReference type="SUPFAM" id="SSF53187">
    <property type="entry name" value="Zn-dependent exopeptidases"/>
    <property type="match status" value="1"/>
</dbReference>
<dbReference type="Pfam" id="PF01520">
    <property type="entry name" value="Amidase_3"/>
    <property type="match status" value="1"/>
</dbReference>
<dbReference type="RefSeq" id="WP_133883826.1">
    <property type="nucleotide sequence ID" value="NZ_MWIN01000025.1"/>
</dbReference>
<dbReference type="OrthoDB" id="9806267at2"/>
<keyword evidence="8" id="KW-0961">Cell wall biogenesis/degradation</keyword>
<evidence type="ECO:0000256" key="1">
    <source>
        <dbReference type="ARBA" id="ARBA00001561"/>
    </source>
</evidence>
<proteinExistence type="inferred from homology"/>
<organism evidence="13 14">
    <name type="scientific">Panacagrimonas perspica</name>
    <dbReference type="NCBI Taxonomy" id="381431"/>
    <lineage>
        <taxon>Bacteria</taxon>
        <taxon>Pseudomonadati</taxon>
        <taxon>Pseudomonadota</taxon>
        <taxon>Gammaproteobacteria</taxon>
        <taxon>Nevskiales</taxon>
        <taxon>Nevskiaceae</taxon>
        <taxon>Panacagrimonas</taxon>
    </lineage>
</organism>
<dbReference type="PANTHER" id="PTHR30404">
    <property type="entry name" value="N-ACETYLMURAMOYL-L-ALANINE AMIDASE"/>
    <property type="match status" value="1"/>
</dbReference>
<dbReference type="PANTHER" id="PTHR30404:SF0">
    <property type="entry name" value="N-ACETYLMURAMOYL-L-ALANINE AMIDASE AMIC"/>
    <property type="match status" value="1"/>
</dbReference>
<evidence type="ECO:0000256" key="5">
    <source>
        <dbReference type="ARBA" id="ARBA00022729"/>
    </source>
</evidence>
<feature type="signal peptide" evidence="11">
    <location>
        <begin position="1"/>
        <end position="18"/>
    </location>
</feature>
<comment type="caution">
    <text evidence="13">The sequence shown here is derived from an EMBL/GenBank/DDBJ whole genome shotgun (WGS) entry which is preliminary data.</text>
</comment>
<keyword evidence="7" id="KW-0378">Hydrolase</keyword>
<dbReference type="AlphaFoldDB" id="A0A4R7NU06"/>
<evidence type="ECO:0000256" key="9">
    <source>
        <dbReference type="ARBA" id="ARBA00074581"/>
    </source>
</evidence>
<evidence type="ECO:0000256" key="3">
    <source>
        <dbReference type="ARBA" id="ARBA00010860"/>
    </source>
</evidence>
<dbReference type="GO" id="GO:0009253">
    <property type="term" value="P:peptidoglycan catabolic process"/>
    <property type="evidence" value="ECO:0007669"/>
    <property type="project" value="InterPro"/>
</dbReference>
<dbReference type="EMBL" id="SOBT01000012">
    <property type="protein sequence ID" value="TDU24418.1"/>
    <property type="molecule type" value="Genomic_DNA"/>
</dbReference>
<dbReference type="InterPro" id="IPR002508">
    <property type="entry name" value="MurNAc-LAA_cat"/>
</dbReference>
<evidence type="ECO:0000256" key="6">
    <source>
        <dbReference type="ARBA" id="ARBA00022764"/>
    </source>
</evidence>
<dbReference type="GO" id="GO:0008745">
    <property type="term" value="F:N-acetylmuramoyl-L-alanine amidase activity"/>
    <property type="evidence" value="ECO:0007669"/>
    <property type="project" value="UniProtKB-EC"/>
</dbReference>
<dbReference type="InterPro" id="IPR050695">
    <property type="entry name" value="N-acetylmuramoyl_amidase_3"/>
</dbReference>
<comment type="subcellular location">
    <subcellularLocation>
        <location evidence="2">Periplasm</location>
    </subcellularLocation>
</comment>
<keyword evidence="14" id="KW-1185">Reference proteome</keyword>
<evidence type="ECO:0000313" key="13">
    <source>
        <dbReference type="EMBL" id="TDU24418.1"/>
    </source>
</evidence>
<dbReference type="Proteomes" id="UP000295341">
    <property type="component" value="Unassembled WGS sequence"/>
</dbReference>
<dbReference type="GO" id="GO:0071555">
    <property type="term" value="P:cell wall organization"/>
    <property type="evidence" value="ECO:0007669"/>
    <property type="project" value="UniProtKB-KW"/>
</dbReference>
<accession>A0A4R7NU06</accession>
<evidence type="ECO:0000256" key="10">
    <source>
        <dbReference type="SAM" id="MobiDB-lite"/>
    </source>
</evidence>
<reference evidence="13 14" key="1">
    <citation type="submission" date="2019-03" db="EMBL/GenBank/DDBJ databases">
        <title>Genomic Encyclopedia of Type Strains, Phase IV (KMG-IV): sequencing the most valuable type-strain genomes for metagenomic binning, comparative biology and taxonomic classification.</title>
        <authorList>
            <person name="Goeker M."/>
        </authorList>
    </citation>
    <scope>NUCLEOTIDE SEQUENCE [LARGE SCALE GENOMIC DNA]</scope>
    <source>
        <strain evidence="13 14">DSM 26377</strain>
    </source>
</reference>
<evidence type="ECO:0000256" key="7">
    <source>
        <dbReference type="ARBA" id="ARBA00022801"/>
    </source>
</evidence>
<feature type="domain" description="MurNAc-LAA" evidence="12">
    <location>
        <begin position="208"/>
        <end position="363"/>
    </location>
</feature>
<dbReference type="Gene3D" id="2.60.40.3500">
    <property type="match status" value="1"/>
</dbReference>
<evidence type="ECO:0000256" key="4">
    <source>
        <dbReference type="ARBA" id="ARBA00011901"/>
    </source>
</evidence>
<dbReference type="Gene3D" id="3.40.630.40">
    <property type="entry name" value="Zn-dependent exopeptidases"/>
    <property type="match status" value="1"/>
</dbReference>
<evidence type="ECO:0000256" key="8">
    <source>
        <dbReference type="ARBA" id="ARBA00023316"/>
    </source>
</evidence>
<dbReference type="InterPro" id="IPR021731">
    <property type="entry name" value="AMIN_dom"/>
</dbReference>
<evidence type="ECO:0000259" key="12">
    <source>
        <dbReference type="SMART" id="SM00646"/>
    </source>
</evidence>
<dbReference type="FunFam" id="3.40.630.40:FF:000001">
    <property type="entry name" value="N-acetylmuramoyl-L-alanine amidase"/>
    <property type="match status" value="1"/>
</dbReference>